<evidence type="ECO:0000313" key="2">
    <source>
        <dbReference type="Proteomes" id="UP001595925"/>
    </source>
</evidence>
<organism evidence="1 2">
    <name type="scientific">Saliphagus infecundisoli</name>
    <dbReference type="NCBI Taxonomy" id="1849069"/>
    <lineage>
        <taxon>Archaea</taxon>
        <taxon>Methanobacteriati</taxon>
        <taxon>Methanobacteriota</taxon>
        <taxon>Stenosarchaea group</taxon>
        <taxon>Halobacteria</taxon>
        <taxon>Halobacteriales</taxon>
        <taxon>Natrialbaceae</taxon>
        <taxon>Saliphagus</taxon>
    </lineage>
</organism>
<name>A0ABD5QJ72_9EURY</name>
<keyword evidence="2" id="KW-1185">Reference proteome</keyword>
<gene>
    <name evidence="1" type="ORF">ACFPFO_15055</name>
</gene>
<sequence length="57" mass="6727">MTDPERTDEEFHDFSRVEGVNKRFAFVIYARPNVLQYDESREAPFEPPAGLSDWHNL</sequence>
<comment type="caution">
    <text evidence="1">The sequence shown here is derived from an EMBL/GenBank/DDBJ whole genome shotgun (WGS) entry which is preliminary data.</text>
</comment>
<reference evidence="1 2" key="1">
    <citation type="journal article" date="2019" name="Int. J. Syst. Evol. Microbiol.">
        <title>The Global Catalogue of Microorganisms (GCM) 10K type strain sequencing project: providing services to taxonomists for standard genome sequencing and annotation.</title>
        <authorList>
            <consortium name="The Broad Institute Genomics Platform"/>
            <consortium name="The Broad Institute Genome Sequencing Center for Infectious Disease"/>
            <person name="Wu L."/>
            <person name="Ma J."/>
        </authorList>
    </citation>
    <scope>NUCLEOTIDE SEQUENCE [LARGE SCALE GENOMIC DNA]</scope>
    <source>
        <strain evidence="1 2">CGMCC 1.15824</strain>
    </source>
</reference>
<protein>
    <submittedName>
        <fullName evidence="1">Uncharacterized protein</fullName>
    </submittedName>
</protein>
<proteinExistence type="predicted"/>
<dbReference type="RefSeq" id="WP_224828460.1">
    <property type="nucleotide sequence ID" value="NZ_JAIVEF010000006.1"/>
</dbReference>
<evidence type="ECO:0000313" key="1">
    <source>
        <dbReference type="EMBL" id="MFC4989062.1"/>
    </source>
</evidence>
<dbReference type="AlphaFoldDB" id="A0ABD5QJ72"/>
<dbReference type="EMBL" id="JBHSJG010000038">
    <property type="protein sequence ID" value="MFC4989062.1"/>
    <property type="molecule type" value="Genomic_DNA"/>
</dbReference>
<dbReference type="Proteomes" id="UP001595925">
    <property type="component" value="Unassembled WGS sequence"/>
</dbReference>
<accession>A0ABD5QJ72</accession>